<dbReference type="Proteomes" id="UP000826793">
    <property type="component" value="Unassembled WGS sequence"/>
</dbReference>
<dbReference type="NCBIfam" id="TIGR00644">
    <property type="entry name" value="recJ"/>
    <property type="match status" value="1"/>
</dbReference>
<dbReference type="PANTHER" id="PTHR30255:SF2">
    <property type="entry name" value="SINGLE-STRANDED-DNA-SPECIFIC EXONUCLEASE RECJ"/>
    <property type="match status" value="1"/>
</dbReference>
<comment type="caution">
    <text evidence="9">The sequence shown here is derived from an EMBL/GenBank/DDBJ whole genome shotgun (WGS) entry which is preliminary data.</text>
</comment>
<evidence type="ECO:0000256" key="2">
    <source>
        <dbReference type="ARBA" id="ARBA00019841"/>
    </source>
</evidence>
<accession>A0A9D2MVI9</accession>
<feature type="domain" description="RecJ OB" evidence="8">
    <location>
        <begin position="422"/>
        <end position="527"/>
    </location>
</feature>
<dbReference type="InterPro" id="IPR004610">
    <property type="entry name" value="RecJ"/>
</dbReference>
<dbReference type="GO" id="GO:0006310">
    <property type="term" value="P:DNA recombination"/>
    <property type="evidence" value="ECO:0007669"/>
    <property type="project" value="InterPro"/>
</dbReference>
<evidence type="ECO:0000313" key="10">
    <source>
        <dbReference type="Proteomes" id="UP000826793"/>
    </source>
</evidence>
<reference evidence="9" key="1">
    <citation type="journal article" date="2021" name="PeerJ">
        <title>Extensive microbial diversity within the chicken gut microbiome revealed by metagenomics and culture.</title>
        <authorList>
            <person name="Gilroy R."/>
            <person name="Ravi A."/>
            <person name="Getino M."/>
            <person name="Pursley I."/>
            <person name="Horton D.L."/>
            <person name="Alikhan N.F."/>
            <person name="Baker D."/>
            <person name="Gharbi K."/>
            <person name="Hall N."/>
            <person name="Watson M."/>
            <person name="Adriaenssens E.M."/>
            <person name="Foster-Nyarko E."/>
            <person name="Jarju S."/>
            <person name="Secka A."/>
            <person name="Antonio M."/>
            <person name="Oren A."/>
            <person name="Chaudhuri R.R."/>
            <person name="La Ragione R."/>
            <person name="Hildebrand F."/>
            <person name="Pallen M.J."/>
        </authorList>
    </citation>
    <scope>NUCLEOTIDE SEQUENCE</scope>
    <source>
        <strain evidence="9">CHK185-1770</strain>
    </source>
</reference>
<dbReference type="GO" id="GO:0008409">
    <property type="term" value="F:5'-3' exonuclease activity"/>
    <property type="evidence" value="ECO:0007669"/>
    <property type="project" value="InterPro"/>
</dbReference>
<dbReference type="InterPro" id="IPR001667">
    <property type="entry name" value="DDH_dom"/>
</dbReference>
<keyword evidence="5 9" id="KW-0269">Exonuclease</keyword>
<dbReference type="Pfam" id="PF01368">
    <property type="entry name" value="DHH"/>
    <property type="match status" value="1"/>
</dbReference>
<proteinExistence type="inferred from homology"/>
<comment type="similarity">
    <text evidence="1">Belongs to the RecJ family.</text>
</comment>
<evidence type="ECO:0000256" key="5">
    <source>
        <dbReference type="ARBA" id="ARBA00022839"/>
    </source>
</evidence>
<dbReference type="EMBL" id="DWXG01000052">
    <property type="protein sequence ID" value="HJB98307.1"/>
    <property type="molecule type" value="Genomic_DNA"/>
</dbReference>
<dbReference type="GO" id="GO:0006281">
    <property type="term" value="P:DNA repair"/>
    <property type="evidence" value="ECO:0007669"/>
    <property type="project" value="InterPro"/>
</dbReference>
<dbReference type="InterPro" id="IPR041122">
    <property type="entry name" value="RecJ_OB"/>
</dbReference>
<evidence type="ECO:0000256" key="3">
    <source>
        <dbReference type="ARBA" id="ARBA00022722"/>
    </source>
</evidence>
<organism evidence="9 10">
    <name type="scientific">Candidatus Acutalibacter pullicola</name>
    <dbReference type="NCBI Taxonomy" id="2838417"/>
    <lineage>
        <taxon>Bacteria</taxon>
        <taxon>Bacillati</taxon>
        <taxon>Bacillota</taxon>
        <taxon>Clostridia</taxon>
        <taxon>Eubacteriales</taxon>
        <taxon>Acutalibacteraceae</taxon>
        <taxon>Acutalibacter</taxon>
    </lineage>
</organism>
<dbReference type="SUPFAM" id="SSF64182">
    <property type="entry name" value="DHH phosphoesterases"/>
    <property type="match status" value="1"/>
</dbReference>
<protein>
    <recommendedName>
        <fullName evidence="2">Single-stranded-DNA-specific exonuclease RecJ</fullName>
    </recommendedName>
</protein>
<evidence type="ECO:0000259" key="6">
    <source>
        <dbReference type="Pfam" id="PF01368"/>
    </source>
</evidence>
<feature type="domain" description="DDH" evidence="6">
    <location>
        <begin position="48"/>
        <end position="196"/>
    </location>
</feature>
<feature type="domain" description="DHHA1" evidence="7">
    <location>
        <begin position="317"/>
        <end position="409"/>
    </location>
</feature>
<name>A0A9D2MVI9_9FIRM</name>
<keyword evidence="4" id="KW-0378">Hydrolase</keyword>
<dbReference type="PANTHER" id="PTHR30255">
    <property type="entry name" value="SINGLE-STRANDED-DNA-SPECIFIC EXONUCLEASE RECJ"/>
    <property type="match status" value="1"/>
</dbReference>
<sequence length="653" mass="70831">MLLEIRGFSSEAAVADLLSGGELGDPFSMKDMDKAVERIQRALEDFEKIAVYGDYDADGVTATSILYTYLEAVGADVLYYIPQREGEGYGMNLGAVESLYHQGVSLIITVDNGIASVQEVERARELGMDVVITDHHRPQAQIPSAYAVVDAYQPEDQSAFKDLCGAGVALKLVMALEGEGAPEILEEYADLAALGTVADVVPVLGENRAIVKAGLRVLTRGGRAGVDALLEQSGMAGKELSATSLAFTVIPRLNATGRMGAPERAVRLLTCEGEEEAQALSAEICEDNDLRKSVESKIAQEAFAKIEGDPSLRYSRVLVVSGESWHHGVIGIVASRVMERYGKPCMVISLDGEMAKGSGRSVEGFSLFEAVCHCGELLERYGGHPMAAGITLRAENVPLFREKINRYAQAVCPEMPAQVLRLDCRLNPAALSAEMPQSLRPLEPFGSGNPQPLFGLYGMELREIVPVGGGNHLRLVCAKKGAALSCMRFGVKPEEFPYSPGEKLDLAVTLDLREFRGQLQLTVSVRDVKLSGLDREACLHSFRLYEKARRREALSGQEAAELLPTREDFAAVYRRLKSLRGAPFGWESLLGGLPSLSLGKLLLCLDIMEERRLVALLGGEERKVAEILPTQGKVDIFASPLYQQVQDLVGEDA</sequence>
<evidence type="ECO:0000259" key="8">
    <source>
        <dbReference type="Pfam" id="PF17768"/>
    </source>
</evidence>
<evidence type="ECO:0000256" key="4">
    <source>
        <dbReference type="ARBA" id="ARBA00022801"/>
    </source>
</evidence>
<dbReference type="InterPro" id="IPR051673">
    <property type="entry name" value="SSDNA_exonuclease_RecJ"/>
</dbReference>
<keyword evidence="3" id="KW-0540">Nuclease</keyword>
<dbReference type="Gene3D" id="3.10.310.30">
    <property type="match status" value="1"/>
</dbReference>
<evidence type="ECO:0000256" key="1">
    <source>
        <dbReference type="ARBA" id="ARBA00005915"/>
    </source>
</evidence>
<dbReference type="Gene3D" id="3.90.1640.30">
    <property type="match status" value="1"/>
</dbReference>
<dbReference type="AlphaFoldDB" id="A0A9D2MVI9"/>
<gene>
    <name evidence="9" type="primary">recJ</name>
    <name evidence="9" type="ORF">H9710_06980</name>
</gene>
<dbReference type="InterPro" id="IPR003156">
    <property type="entry name" value="DHHA1_dom"/>
</dbReference>
<dbReference type="InterPro" id="IPR038763">
    <property type="entry name" value="DHH_sf"/>
</dbReference>
<dbReference type="Pfam" id="PF17768">
    <property type="entry name" value="RecJ_OB"/>
    <property type="match status" value="1"/>
</dbReference>
<dbReference type="Pfam" id="PF02272">
    <property type="entry name" value="DHHA1"/>
    <property type="match status" value="1"/>
</dbReference>
<evidence type="ECO:0000259" key="7">
    <source>
        <dbReference type="Pfam" id="PF02272"/>
    </source>
</evidence>
<evidence type="ECO:0000313" key="9">
    <source>
        <dbReference type="EMBL" id="HJB98307.1"/>
    </source>
</evidence>
<dbReference type="GO" id="GO:0003676">
    <property type="term" value="F:nucleic acid binding"/>
    <property type="evidence" value="ECO:0007669"/>
    <property type="project" value="InterPro"/>
</dbReference>
<reference evidence="9" key="2">
    <citation type="submission" date="2021-04" db="EMBL/GenBank/DDBJ databases">
        <authorList>
            <person name="Gilroy R."/>
        </authorList>
    </citation>
    <scope>NUCLEOTIDE SEQUENCE</scope>
    <source>
        <strain evidence="9">CHK185-1770</strain>
    </source>
</reference>